<gene>
    <name evidence="2" type="ORF">KUDE01_017216</name>
</gene>
<evidence type="ECO:0000313" key="3">
    <source>
        <dbReference type="Proteomes" id="UP001228049"/>
    </source>
</evidence>
<sequence>MEKAVCTVPGFNPTSEECGGKFREDSGVGALDFRLPAGQLQLICPLRAPLDPLRLPLADREAPTSLTDKREKVVWLLFLQMMSHPDFAFWALSACVGTKAASPTEGQPSVKGPEKTTPPLKPHIGPKERNDPTNISGCLAVDVALFL</sequence>
<name>A0AAD9C867_DISEL</name>
<comment type="caution">
    <text evidence="2">The sequence shown here is derived from an EMBL/GenBank/DDBJ whole genome shotgun (WGS) entry which is preliminary data.</text>
</comment>
<dbReference type="EMBL" id="JASDAP010000009">
    <property type="protein sequence ID" value="KAK1897685.1"/>
    <property type="molecule type" value="Genomic_DNA"/>
</dbReference>
<dbReference type="Proteomes" id="UP001228049">
    <property type="component" value="Unassembled WGS sequence"/>
</dbReference>
<protein>
    <submittedName>
        <fullName evidence="2">Electron transport protein YkgF</fullName>
    </submittedName>
</protein>
<accession>A0AAD9C867</accession>
<feature type="region of interest" description="Disordered" evidence="1">
    <location>
        <begin position="101"/>
        <end position="133"/>
    </location>
</feature>
<evidence type="ECO:0000313" key="2">
    <source>
        <dbReference type="EMBL" id="KAK1897685.1"/>
    </source>
</evidence>
<evidence type="ECO:0000256" key="1">
    <source>
        <dbReference type="SAM" id="MobiDB-lite"/>
    </source>
</evidence>
<proteinExistence type="predicted"/>
<keyword evidence="3" id="KW-1185">Reference proteome</keyword>
<dbReference type="AlphaFoldDB" id="A0AAD9C867"/>
<organism evidence="2 3">
    <name type="scientific">Dissostichus eleginoides</name>
    <name type="common">Patagonian toothfish</name>
    <name type="synonym">Dissostichus amissus</name>
    <dbReference type="NCBI Taxonomy" id="100907"/>
    <lineage>
        <taxon>Eukaryota</taxon>
        <taxon>Metazoa</taxon>
        <taxon>Chordata</taxon>
        <taxon>Craniata</taxon>
        <taxon>Vertebrata</taxon>
        <taxon>Euteleostomi</taxon>
        <taxon>Actinopterygii</taxon>
        <taxon>Neopterygii</taxon>
        <taxon>Teleostei</taxon>
        <taxon>Neoteleostei</taxon>
        <taxon>Acanthomorphata</taxon>
        <taxon>Eupercaria</taxon>
        <taxon>Perciformes</taxon>
        <taxon>Notothenioidei</taxon>
        <taxon>Nototheniidae</taxon>
        <taxon>Dissostichus</taxon>
    </lineage>
</organism>
<reference evidence="2" key="1">
    <citation type="submission" date="2023-04" db="EMBL/GenBank/DDBJ databases">
        <title>Chromosome-level genome of Chaenocephalus aceratus.</title>
        <authorList>
            <person name="Park H."/>
        </authorList>
    </citation>
    <scope>NUCLEOTIDE SEQUENCE</scope>
    <source>
        <strain evidence="2">DE</strain>
        <tissue evidence="2">Muscle</tissue>
    </source>
</reference>